<sequence>MPDRWRQAAYVIIVPALAGALAYGVARPPEALVADTCSNHCGATEGLVEVQEFDLVGLGWTYLLCRSCATQPPWAFTEGEWEQLVATCGRRPT</sequence>
<proteinExistence type="predicted"/>
<accession>A0A401VUR2</accession>
<gene>
    <name evidence="1" type="ORF">GKJPGBOP_00470</name>
</gene>
<evidence type="ECO:0000313" key="1">
    <source>
        <dbReference type="EMBL" id="GCD40817.1"/>
    </source>
</evidence>
<organism evidence="1 2">
    <name type="scientific">Streptomyces paromomycinus</name>
    <name type="common">Streptomyces rimosus subsp. paromomycinus</name>
    <dbReference type="NCBI Taxonomy" id="92743"/>
    <lineage>
        <taxon>Bacteria</taxon>
        <taxon>Bacillati</taxon>
        <taxon>Actinomycetota</taxon>
        <taxon>Actinomycetes</taxon>
        <taxon>Kitasatosporales</taxon>
        <taxon>Streptomycetaceae</taxon>
        <taxon>Streptomyces</taxon>
    </lineage>
</organism>
<dbReference type="AlphaFoldDB" id="A0A401VUR2"/>
<dbReference type="Proteomes" id="UP000286746">
    <property type="component" value="Unassembled WGS sequence"/>
</dbReference>
<dbReference type="EMBL" id="BHZD01000001">
    <property type="protein sequence ID" value="GCD40817.1"/>
    <property type="molecule type" value="Genomic_DNA"/>
</dbReference>
<comment type="caution">
    <text evidence="1">The sequence shown here is derived from an EMBL/GenBank/DDBJ whole genome shotgun (WGS) entry which is preliminary data.</text>
</comment>
<evidence type="ECO:0000313" key="2">
    <source>
        <dbReference type="Proteomes" id="UP000286746"/>
    </source>
</evidence>
<name>A0A401VUR2_STREY</name>
<keyword evidence="2" id="KW-1185">Reference proteome</keyword>
<reference evidence="1 2" key="1">
    <citation type="submission" date="2018-11" db="EMBL/GenBank/DDBJ databases">
        <title>Whole genome sequence of Streptomyces paromomycinus NBRC 15454(T).</title>
        <authorList>
            <person name="Komaki H."/>
            <person name="Tamura T."/>
        </authorList>
    </citation>
    <scope>NUCLEOTIDE SEQUENCE [LARGE SCALE GENOMIC DNA]</scope>
    <source>
        <strain evidence="1 2">NBRC 15454</strain>
    </source>
</reference>
<protein>
    <submittedName>
        <fullName evidence="1">Uncharacterized protein</fullName>
    </submittedName>
</protein>